<evidence type="ECO:0000313" key="2">
    <source>
        <dbReference type="Proteomes" id="UP000836841"/>
    </source>
</evidence>
<name>A0AAU9S1S6_THLAR</name>
<accession>A0AAU9S1S6</accession>
<dbReference type="AlphaFoldDB" id="A0AAU9S1S6"/>
<evidence type="ECO:0008006" key="3">
    <source>
        <dbReference type="Google" id="ProtNLM"/>
    </source>
</evidence>
<gene>
    <name evidence="1" type="ORF">TAV2_LOCUS9940</name>
</gene>
<organism evidence="1 2">
    <name type="scientific">Thlaspi arvense</name>
    <name type="common">Field penny-cress</name>
    <dbReference type="NCBI Taxonomy" id="13288"/>
    <lineage>
        <taxon>Eukaryota</taxon>
        <taxon>Viridiplantae</taxon>
        <taxon>Streptophyta</taxon>
        <taxon>Embryophyta</taxon>
        <taxon>Tracheophyta</taxon>
        <taxon>Spermatophyta</taxon>
        <taxon>Magnoliopsida</taxon>
        <taxon>eudicotyledons</taxon>
        <taxon>Gunneridae</taxon>
        <taxon>Pentapetalae</taxon>
        <taxon>rosids</taxon>
        <taxon>malvids</taxon>
        <taxon>Brassicales</taxon>
        <taxon>Brassicaceae</taxon>
        <taxon>Thlaspideae</taxon>
        <taxon>Thlaspi</taxon>
    </lineage>
</organism>
<evidence type="ECO:0000313" key="1">
    <source>
        <dbReference type="EMBL" id="CAH2052490.1"/>
    </source>
</evidence>
<dbReference type="InterPro" id="IPR055294">
    <property type="entry name" value="FBL60-like"/>
</dbReference>
<keyword evidence="2" id="KW-1185">Reference proteome</keyword>
<dbReference type="PANTHER" id="PTHR31293">
    <property type="entry name" value="RNI-LIKE SUPERFAMILY PROTEIN"/>
    <property type="match status" value="1"/>
</dbReference>
<dbReference type="EMBL" id="OU466859">
    <property type="protein sequence ID" value="CAH2052490.1"/>
    <property type="molecule type" value="Genomic_DNA"/>
</dbReference>
<dbReference type="PANTHER" id="PTHR31293:SF12">
    <property type="entry name" value="RNI-LIKE SUPERFAMILY PROTEIN"/>
    <property type="match status" value="1"/>
</dbReference>
<dbReference type="SUPFAM" id="SSF52047">
    <property type="entry name" value="RNI-like"/>
    <property type="match status" value="1"/>
</dbReference>
<dbReference type="Proteomes" id="UP000836841">
    <property type="component" value="Chromosome 3"/>
</dbReference>
<protein>
    <recommendedName>
        <fullName evidence="3">FBD domain-containing protein</fullName>
    </recommendedName>
</protein>
<sequence length="193" mass="21875">MNCQFSVVVAMSSNKKEEEEEEIVGDATTFVIGISGVRKLQVSENTIEVLDLKRGSIPQFMNLTQLQIKSFETMGWGSVPKLLRNCPSLEELIIQGLFHMTGDGCGDVCLCSIIETSLYLLTSPVKVLTIYERGDVIKDRERFAGQVRHFLLTMPNLQQVVLYGRQEMEELLLSKKLPLSLTYLKAKLRETWQ</sequence>
<reference evidence="1 2" key="1">
    <citation type="submission" date="2022-03" db="EMBL/GenBank/DDBJ databases">
        <authorList>
            <person name="Nunn A."/>
            <person name="Chopra R."/>
            <person name="Nunn A."/>
            <person name="Contreras Garrido A."/>
        </authorList>
    </citation>
    <scope>NUCLEOTIDE SEQUENCE [LARGE SCALE GENOMIC DNA]</scope>
</reference>
<proteinExistence type="predicted"/>